<accession>A0A9Q1AY77</accession>
<dbReference type="PANTHER" id="PTHR28450:SF1">
    <property type="entry name" value="FANCONI ANEMIA GROUP B PROTEIN"/>
    <property type="match status" value="1"/>
</dbReference>
<dbReference type="EMBL" id="JAPFRF010000010">
    <property type="protein sequence ID" value="KAJ7319597.1"/>
    <property type="molecule type" value="Genomic_DNA"/>
</dbReference>
<keyword evidence="2" id="KW-1185">Reference proteome</keyword>
<dbReference type="PANTHER" id="PTHR28450">
    <property type="entry name" value="FANCONI ANEMIA GROUP B PROTEIN"/>
    <property type="match status" value="1"/>
</dbReference>
<reference evidence="1" key="1">
    <citation type="journal article" date="2023" name="DNA Res.">
        <title>Chromosome-level genome assembly of Phrynocephalus forsythii using third-generation DNA sequencing and Hi-C analysis.</title>
        <authorList>
            <person name="Qi Y."/>
            <person name="Zhao W."/>
            <person name="Zhao Y."/>
            <person name="Niu C."/>
            <person name="Cao S."/>
            <person name="Zhang Y."/>
        </authorList>
    </citation>
    <scope>NUCLEOTIDE SEQUENCE</scope>
    <source>
        <tissue evidence="1">Muscle</tissue>
    </source>
</reference>
<sequence length="799" mass="89641">MLRNVLRKKMLTNKQERLLSYNGELLIFWLSKGKSSQGNDAEMKKLHVRRMSFNSDRKVFVEISTGSFIMSGEGVEIIHCSCVSCFRTGILHPAILLKNKRKKNFKYSLLFLYNFNQFEVVLQFQLDYELREPIRILAGPTVLWSHEKNFFYISPQTGTILCAPIKFSSIKWAGEIEGEGIVVLGTRAVGLTDQSSGQSVLQSDILIWNSEFVAYATEKEKALTSISFLPHAYSSVVSCMHVFKAETTKSKLKTSVIAVTSKSQLIVFQDGLPKDVQQLPYKEPCSLQIAAVEGSSQLLVVAFASGDVCALWKHNLQVASCWTNVRAVLVDDFVGSGTEQILILPESDAISDSLNAFQITDLGKVNYVNKMNCEDDSSFPEELQENRYLTIKALEARLQAGFASLRELQQHLKLKEKVLMESCSALIDMAQGQAHRLPSAMKEGLVSLWDETEKVFDNDTSTPYANQEQLVEKLWYRVVEDNLVVGVKLKEALDLVRLDCPNGKEHNRGPSQVNAERIKAFTALADLSPFLALHRVHCTVLLHAKKRSGKDMNLQKSQKLTLLCGNIFLSLAEDSRGKYSINLRDFKHTGSMEDLVALCAVSHKLSLQVTSPDCTLNPISTWLQEQLEGAPIKGFPDHVICCRSGNLNSTLFKWNLNTPFEGILTVFSRHRTILLQFLHNFFGLLPPACRIKLLRLGNKKELVELLAQALVKEMATLQNPFSSGLSQTENMSLDYGENKEASRLTTVQGFRGTFEEEQKQSKMCMNQTVSIGLYRGLVLNVLELQLRSDMVSGQCCSLF</sequence>
<organism evidence="1 2">
    <name type="scientific">Phrynocephalus forsythii</name>
    <dbReference type="NCBI Taxonomy" id="171643"/>
    <lineage>
        <taxon>Eukaryota</taxon>
        <taxon>Metazoa</taxon>
        <taxon>Chordata</taxon>
        <taxon>Craniata</taxon>
        <taxon>Vertebrata</taxon>
        <taxon>Euteleostomi</taxon>
        <taxon>Lepidosauria</taxon>
        <taxon>Squamata</taxon>
        <taxon>Bifurcata</taxon>
        <taxon>Unidentata</taxon>
        <taxon>Episquamata</taxon>
        <taxon>Toxicofera</taxon>
        <taxon>Iguania</taxon>
        <taxon>Acrodonta</taxon>
        <taxon>Agamidae</taxon>
        <taxon>Agaminae</taxon>
        <taxon>Phrynocephalus</taxon>
    </lineage>
</organism>
<protein>
    <recommendedName>
        <fullName evidence="3">Fanconi anemia group B protein</fullName>
    </recommendedName>
</protein>
<evidence type="ECO:0008006" key="3">
    <source>
        <dbReference type="Google" id="ProtNLM"/>
    </source>
</evidence>
<name>A0A9Q1AY77_9SAUR</name>
<evidence type="ECO:0000313" key="1">
    <source>
        <dbReference type="EMBL" id="KAJ7319597.1"/>
    </source>
</evidence>
<dbReference type="GO" id="GO:1990414">
    <property type="term" value="P:replication-born double-strand break repair via sister chromatid exchange"/>
    <property type="evidence" value="ECO:0007669"/>
    <property type="project" value="TreeGrafter"/>
</dbReference>
<dbReference type="Proteomes" id="UP001142489">
    <property type="component" value="Unassembled WGS sequence"/>
</dbReference>
<dbReference type="GO" id="GO:0036297">
    <property type="term" value="P:interstrand cross-link repair"/>
    <property type="evidence" value="ECO:0007669"/>
    <property type="project" value="InterPro"/>
</dbReference>
<dbReference type="OrthoDB" id="1917888at2759"/>
<dbReference type="InterPro" id="IPR033333">
    <property type="entry name" value="FANCB"/>
</dbReference>
<dbReference type="GO" id="GO:2000042">
    <property type="term" value="P:negative regulation of double-strand break repair via homologous recombination"/>
    <property type="evidence" value="ECO:0007669"/>
    <property type="project" value="TreeGrafter"/>
</dbReference>
<gene>
    <name evidence="1" type="ORF">JRQ81_019108</name>
</gene>
<dbReference type="GO" id="GO:1905168">
    <property type="term" value="P:positive regulation of double-strand break repair via homologous recombination"/>
    <property type="evidence" value="ECO:0007669"/>
    <property type="project" value="TreeGrafter"/>
</dbReference>
<proteinExistence type="predicted"/>
<dbReference type="GO" id="GO:0043240">
    <property type="term" value="C:Fanconi anaemia nuclear complex"/>
    <property type="evidence" value="ECO:0007669"/>
    <property type="project" value="InterPro"/>
</dbReference>
<dbReference type="AlphaFoldDB" id="A0A9Q1AY77"/>
<comment type="caution">
    <text evidence="1">The sequence shown here is derived from an EMBL/GenBank/DDBJ whole genome shotgun (WGS) entry which is preliminary data.</text>
</comment>
<evidence type="ECO:0000313" key="2">
    <source>
        <dbReference type="Proteomes" id="UP001142489"/>
    </source>
</evidence>